<dbReference type="EMBL" id="JBHSMA010000009">
    <property type="protein sequence ID" value="MFC5412019.1"/>
    <property type="molecule type" value="Genomic_DNA"/>
</dbReference>
<reference evidence="3" key="1">
    <citation type="journal article" date="2019" name="Int. J. Syst. Evol. Microbiol.">
        <title>The Global Catalogue of Microorganisms (GCM) 10K type strain sequencing project: providing services to taxonomists for standard genome sequencing and annotation.</title>
        <authorList>
            <consortium name="The Broad Institute Genomics Platform"/>
            <consortium name="The Broad Institute Genome Sequencing Center for Infectious Disease"/>
            <person name="Wu L."/>
            <person name="Ma J."/>
        </authorList>
    </citation>
    <scope>NUCLEOTIDE SEQUENCE [LARGE SCALE GENOMIC DNA]</scope>
    <source>
        <strain evidence="3">CCUG 55250</strain>
    </source>
</reference>
<dbReference type="RefSeq" id="WP_379849108.1">
    <property type="nucleotide sequence ID" value="NZ_JBHSMA010000009.1"/>
</dbReference>
<proteinExistence type="predicted"/>
<organism evidence="2 3">
    <name type="scientific">Larkinella bovis</name>
    <dbReference type="NCBI Taxonomy" id="683041"/>
    <lineage>
        <taxon>Bacteria</taxon>
        <taxon>Pseudomonadati</taxon>
        <taxon>Bacteroidota</taxon>
        <taxon>Cytophagia</taxon>
        <taxon>Cytophagales</taxon>
        <taxon>Spirosomataceae</taxon>
        <taxon>Larkinella</taxon>
    </lineage>
</organism>
<gene>
    <name evidence="2" type="ORF">ACFPMF_22030</name>
</gene>
<name>A0ABW0IEV6_9BACT</name>
<sequence length="240" mass="26937">MRKLSLLILSILSLSPALAQVNQTPDLPANRIVVLGDAELELPADQVRITVTLQYSDPTDARKAYNAHQAAEKQLVKLLKDYQIDEKDIRYTLLQVQKNQNEIYQTGERRQEVVTFQQVIFELSKPERYPALQLALINAGFNRFQASYRSTKEETSKNLVLEKAVEAAREKAVVLAKAAGRTLGTVLSVRDTEESDPVLQKRFGLATEAMSARVGYGSNLLDIPQTIRIPAQVKVTFELR</sequence>
<dbReference type="Gene3D" id="3.30.70.2970">
    <property type="entry name" value="Protein of unknown function (DUF541), domain 2"/>
    <property type="match status" value="1"/>
</dbReference>
<accession>A0ABW0IEV6</accession>
<evidence type="ECO:0000313" key="2">
    <source>
        <dbReference type="EMBL" id="MFC5412019.1"/>
    </source>
</evidence>
<dbReference type="PANTHER" id="PTHR34387">
    <property type="entry name" value="SLR1258 PROTEIN"/>
    <property type="match status" value="1"/>
</dbReference>
<keyword evidence="1" id="KW-0732">Signal</keyword>
<feature type="signal peptide" evidence="1">
    <location>
        <begin position="1"/>
        <end position="19"/>
    </location>
</feature>
<evidence type="ECO:0000256" key="1">
    <source>
        <dbReference type="SAM" id="SignalP"/>
    </source>
</evidence>
<feature type="chain" id="PRO_5047461163" evidence="1">
    <location>
        <begin position="20"/>
        <end position="240"/>
    </location>
</feature>
<dbReference type="InterPro" id="IPR052022">
    <property type="entry name" value="26kDa_periplasmic_antigen"/>
</dbReference>
<keyword evidence="3" id="KW-1185">Reference proteome</keyword>
<comment type="caution">
    <text evidence="2">The sequence shown here is derived from an EMBL/GenBank/DDBJ whole genome shotgun (WGS) entry which is preliminary data.</text>
</comment>
<dbReference type="Proteomes" id="UP001596106">
    <property type="component" value="Unassembled WGS sequence"/>
</dbReference>
<dbReference type="Pfam" id="PF04402">
    <property type="entry name" value="SIMPL"/>
    <property type="match status" value="1"/>
</dbReference>
<evidence type="ECO:0000313" key="3">
    <source>
        <dbReference type="Proteomes" id="UP001596106"/>
    </source>
</evidence>
<dbReference type="Gene3D" id="3.30.110.170">
    <property type="entry name" value="Protein of unknown function (DUF541), domain 1"/>
    <property type="match status" value="1"/>
</dbReference>
<protein>
    <submittedName>
        <fullName evidence="2">SIMPL domain-containing protein</fullName>
    </submittedName>
</protein>
<dbReference type="PANTHER" id="PTHR34387:SF1">
    <property type="entry name" value="PERIPLASMIC IMMUNOGENIC PROTEIN"/>
    <property type="match status" value="1"/>
</dbReference>
<dbReference type="InterPro" id="IPR007497">
    <property type="entry name" value="SIMPL/DUF541"/>
</dbReference>